<feature type="domain" description="Zn(2)-C6 fungal-type" evidence="4">
    <location>
        <begin position="58"/>
        <end position="88"/>
    </location>
</feature>
<keyword evidence="1" id="KW-0479">Metal-binding</keyword>
<feature type="region of interest" description="Disordered" evidence="3">
    <location>
        <begin position="131"/>
        <end position="209"/>
    </location>
</feature>
<sequence>MPAEAPSPAHSHSSTSGSTSTQGTVVSAATAATSVQSQSQPQPAPTKPHPKRIRLNLACNNCRRRKVKCDTEQPKCRNCWLRDEECETTDPRYAGSADGRGARLEVRRWATANGLMPGQHPAATHRNQALVAKHGPGPAPGVAVPPPACGQPTVATASSPRYRRGSTTQPGHARSPSTTSPSSTVGASRSLTAANKTNSTETPISWVSRGYHDAENAENEHREDTILVDAPDPDQNGTSHATHNSSSDYDHDIVLNTDNSPHRVKYMGGSSLQCLAGFVDIFLRRRRLPLISPAFTNGMRQAEEFALPLSITIPALPPLAVAQNYIDTFFTRVWPLFPVVYRVAVEQDLQRFHALEQALSPGGHNIGTVGLQSVLSHDDIPGLVVLMSILAIGADEGAAEGNVTEAGRTYVMAGFSLYSHLVALPYLRSVQALLLLALALRLRVRDGQAWHLVGQAVRIAHSIGLHRRIHNPQQHPSATEETGAGYRADQAIQSRVWWSLYAFEKLMELETGRPSAMSDDDVVDQPLQPFMTAAFASSPTRVDVFTPWVALAKIMSQISRRLYVQKPGSAAALMHEIDRLDQALLQWSQSLPDALQPGHDTIASMVSEGSHDTGDTFLASFLALQYYHAQMAILRAAVVFPIHTFSSEVKKAFQGEGSQRGIRLLQGENLCTIAARATVHRVLELADHGLHTHLLSPTYSFQAAIVLSLHILRSPGKRMVRSDLELLMSVTQHLETLYARVGQHPGFTNGLEILRTSVAAAVEQHGGGVNLRQSTAGSGASMASSSTISMDTRSSISSSMTSVPSLDAAPTTGYGEYDTTGSGMMLDMAFFDFDSDNLGHLEEFWNALGPPPFMEHGHLENPGT</sequence>
<feature type="compositionally biased region" description="Pro residues" evidence="3">
    <location>
        <begin position="137"/>
        <end position="149"/>
    </location>
</feature>
<feature type="compositionally biased region" description="Polar residues" evidence="3">
    <location>
        <begin position="185"/>
        <end position="205"/>
    </location>
</feature>
<feature type="compositionally biased region" description="Low complexity" evidence="3">
    <location>
        <begin position="175"/>
        <end position="184"/>
    </location>
</feature>
<dbReference type="EMBL" id="CAWUHD010000005">
    <property type="protein sequence ID" value="CAK7210579.1"/>
    <property type="molecule type" value="Genomic_DNA"/>
</dbReference>
<keyword evidence="6" id="KW-1185">Reference proteome</keyword>
<dbReference type="InterPro" id="IPR001138">
    <property type="entry name" value="Zn2Cys6_DnaBD"/>
</dbReference>
<accession>A0ABP0ATI5</accession>
<gene>
    <name evidence="5" type="ORF">SEUCBS140593_000878</name>
</gene>
<dbReference type="SUPFAM" id="SSF57701">
    <property type="entry name" value="Zn2/Cys6 DNA-binding domain"/>
    <property type="match status" value="1"/>
</dbReference>
<evidence type="ECO:0000313" key="5">
    <source>
        <dbReference type="EMBL" id="CAK7210579.1"/>
    </source>
</evidence>
<dbReference type="InterPro" id="IPR007219">
    <property type="entry name" value="XnlR_reg_dom"/>
</dbReference>
<evidence type="ECO:0000256" key="1">
    <source>
        <dbReference type="ARBA" id="ARBA00022723"/>
    </source>
</evidence>
<evidence type="ECO:0000256" key="3">
    <source>
        <dbReference type="SAM" id="MobiDB-lite"/>
    </source>
</evidence>
<protein>
    <recommendedName>
        <fullName evidence="4">Zn(2)-C6 fungal-type domain-containing protein</fullName>
    </recommendedName>
</protein>
<evidence type="ECO:0000256" key="2">
    <source>
        <dbReference type="ARBA" id="ARBA00023242"/>
    </source>
</evidence>
<feature type="region of interest" description="Disordered" evidence="3">
    <location>
        <begin position="1"/>
        <end position="52"/>
    </location>
</feature>
<feature type="compositionally biased region" description="Low complexity" evidence="3">
    <location>
        <begin position="1"/>
        <end position="41"/>
    </location>
</feature>
<dbReference type="InterPro" id="IPR036864">
    <property type="entry name" value="Zn2-C6_fun-type_DNA-bd_sf"/>
</dbReference>
<proteinExistence type="predicted"/>
<reference evidence="5 6" key="1">
    <citation type="submission" date="2024-01" db="EMBL/GenBank/DDBJ databases">
        <authorList>
            <person name="Allen C."/>
            <person name="Tagirdzhanova G."/>
        </authorList>
    </citation>
    <scope>NUCLEOTIDE SEQUENCE [LARGE SCALE GENOMIC DNA]</scope>
</reference>
<feature type="region of interest" description="Disordered" evidence="3">
    <location>
        <begin position="228"/>
        <end position="253"/>
    </location>
</feature>
<evidence type="ECO:0000259" key="4">
    <source>
        <dbReference type="PROSITE" id="PS50048"/>
    </source>
</evidence>
<dbReference type="PROSITE" id="PS50048">
    <property type="entry name" value="ZN2_CY6_FUNGAL_2"/>
    <property type="match status" value="1"/>
</dbReference>
<feature type="compositionally biased region" description="Polar residues" evidence="3">
    <location>
        <begin position="153"/>
        <end position="170"/>
    </location>
</feature>
<dbReference type="Proteomes" id="UP001642482">
    <property type="component" value="Unassembled WGS sequence"/>
</dbReference>
<name>A0ABP0ATI5_9PEZI</name>
<dbReference type="PANTHER" id="PTHR46910">
    <property type="entry name" value="TRANSCRIPTION FACTOR PDR1"/>
    <property type="match status" value="1"/>
</dbReference>
<feature type="compositionally biased region" description="Polar residues" evidence="3">
    <location>
        <begin position="235"/>
        <end position="247"/>
    </location>
</feature>
<dbReference type="CDD" id="cd00067">
    <property type="entry name" value="GAL4"/>
    <property type="match status" value="1"/>
</dbReference>
<dbReference type="Pfam" id="PF00172">
    <property type="entry name" value="Zn_clus"/>
    <property type="match status" value="1"/>
</dbReference>
<comment type="caution">
    <text evidence="5">The sequence shown here is derived from an EMBL/GenBank/DDBJ whole genome shotgun (WGS) entry which is preliminary data.</text>
</comment>
<dbReference type="Pfam" id="PF04082">
    <property type="entry name" value="Fungal_trans"/>
    <property type="match status" value="1"/>
</dbReference>
<dbReference type="InterPro" id="IPR050987">
    <property type="entry name" value="AtrR-like"/>
</dbReference>
<organism evidence="5 6">
    <name type="scientific">Sporothrix eucalyptigena</name>
    <dbReference type="NCBI Taxonomy" id="1812306"/>
    <lineage>
        <taxon>Eukaryota</taxon>
        <taxon>Fungi</taxon>
        <taxon>Dikarya</taxon>
        <taxon>Ascomycota</taxon>
        <taxon>Pezizomycotina</taxon>
        <taxon>Sordariomycetes</taxon>
        <taxon>Sordariomycetidae</taxon>
        <taxon>Ophiostomatales</taxon>
        <taxon>Ophiostomataceae</taxon>
        <taxon>Sporothrix</taxon>
    </lineage>
</organism>
<keyword evidence="2" id="KW-0539">Nucleus</keyword>
<dbReference type="SMART" id="SM00066">
    <property type="entry name" value="GAL4"/>
    <property type="match status" value="1"/>
</dbReference>
<dbReference type="Gene3D" id="4.10.240.10">
    <property type="entry name" value="Zn(2)-C6 fungal-type DNA-binding domain"/>
    <property type="match status" value="1"/>
</dbReference>
<dbReference type="SMART" id="SM00906">
    <property type="entry name" value="Fungal_trans"/>
    <property type="match status" value="1"/>
</dbReference>
<dbReference type="PANTHER" id="PTHR46910:SF1">
    <property type="entry name" value="MISCELLANEOUS ZN(II)2CYS6 TRANSCRIPTION FACTOR (EUROFUNG)-RELATED"/>
    <property type="match status" value="1"/>
</dbReference>
<dbReference type="PROSITE" id="PS00463">
    <property type="entry name" value="ZN2_CY6_FUNGAL_1"/>
    <property type="match status" value="1"/>
</dbReference>
<evidence type="ECO:0000313" key="6">
    <source>
        <dbReference type="Proteomes" id="UP001642482"/>
    </source>
</evidence>
<dbReference type="CDD" id="cd12148">
    <property type="entry name" value="fungal_TF_MHR"/>
    <property type="match status" value="1"/>
</dbReference>